<evidence type="ECO:0000256" key="2">
    <source>
        <dbReference type="ARBA" id="ARBA00004496"/>
    </source>
</evidence>
<dbReference type="InterPro" id="IPR050260">
    <property type="entry name" value="FAD-bd_OxRdtase"/>
</dbReference>
<accession>A0A1I7FQ07</accession>
<evidence type="ECO:0000256" key="8">
    <source>
        <dbReference type="ARBA" id="ARBA00023027"/>
    </source>
</evidence>
<dbReference type="EMBL" id="FPBO01000002">
    <property type="protein sequence ID" value="SFU38297.1"/>
    <property type="molecule type" value="Genomic_DNA"/>
</dbReference>
<evidence type="ECO:0000256" key="5">
    <source>
        <dbReference type="ARBA" id="ARBA00022630"/>
    </source>
</evidence>
<dbReference type="Gene3D" id="3.30.390.120">
    <property type="match status" value="1"/>
</dbReference>
<dbReference type="OrthoDB" id="9769238at2"/>
<dbReference type="InterPro" id="IPR041364">
    <property type="entry name" value="Rbx-bd"/>
</dbReference>
<evidence type="ECO:0000313" key="11">
    <source>
        <dbReference type="EMBL" id="SFU38297.1"/>
    </source>
</evidence>
<organism evidence="11 12">
    <name type="scientific">Pseudoduganella namucuonensis</name>
    <dbReference type="NCBI Taxonomy" id="1035707"/>
    <lineage>
        <taxon>Bacteria</taxon>
        <taxon>Pseudomonadati</taxon>
        <taxon>Pseudomonadota</taxon>
        <taxon>Betaproteobacteria</taxon>
        <taxon>Burkholderiales</taxon>
        <taxon>Oxalobacteraceae</taxon>
        <taxon>Telluria group</taxon>
        <taxon>Pseudoduganella</taxon>
    </lineage>
</organism>
<keyword evidence="7" id="KW-0560">Oxidoreductase</keyword>
<dbReference type="PANTHER" id="PTHR43429">
    <property type="entry name" value="PYRIDINE NUCLEOTIDE-DISULFIDE OXIDOREDUCTASE DOMAIN-CONTAINING"/>
    <property type="match status" value="1"/>
</dbReference>
<comment type="similarity">
    <text evidence="3">Belongs to the FAD-dependent oxidoreductase family.</text>
</comment>
<keyword evidence="5" id="KW-0285">Flavoprotein</keyword>
<evidence type="ECO:0000256" key="6">
    <source>
        <dbReference type="ARBA" id="ARBA00022827"/>
    </source>
</evidence>
<protein>
    <submittedName>
        <fullName evidence="11">Rubredoxin-NAD+ reductase</fullName>
    </submittedName>
</protein>
<keyword evidence="12" id="KW-1185">Reference proteome</keyword>
<evidence type="ECO:0000259" key="9">
    <source>
        <dbReference type="Pfam" id="PF07992"/>
    </source>
</evidence>
<dbReference type="GO" id="GO:0016491">
    <property type="term" value="F:oxidoreductase activity"/>
    <property type="evidence" value="ECO:0007669"/>
    <property type="project" value="UniProtKB-KW"/>
</dbReference>
<reference evidence="12" key="1">
    <citation type="submission" date="2016-10" db="EMBL/GenBank/DDBJ databases">
        <authorList>
            <person name="Varghese N."/>
            <person name="Submissions S."/>
        </authorList>
    </citation>
    <scope>NUCLEOTIDE SEQUENCE [LARGE SCALE GENOMIC DNA]</scope>
    <source>
        <strain evidence="12">CGMCC 1.11014</strain>
    </source>
</reference>
<evidence type="ECO:0000256" key="4">
    <source>
        <dbReference type="ARBA" id="ARBA00022490"/>
    </source>
</evidence>
<evidence type="ECO:0000313" key="12">
    <source>
        <dbReference type="Proteomes" id="UP000199391"/>
    </source>
</evidence>
<comment type="subcellular location">
    <subcellularLocation>
        <location evidence="2">Cytoplasm</location>
    </subcellularLocation>
</comment>
<dbReference type="PRINTS" id="PR00368">
    <property type="entry name" value="FADPNR"/>
</dbReference>
<dbReference type="STRING" id="1035707.SAMN05216552_1002205"/>
<dbReference type="Pfam" id="PF07992">
    <property type="entry name" value="Pyr_redox_2"/>
    <property type="match status" value="1"/>
</dbReference>
<dbReference type="Gene3D" id="3.50.50.60">
    <property type="entry name" value="FAD/NAD(P)-binding domain"/>
    <property type="match status" value="2"/>
</dbReference>
<dbReference type="Pfam" id="PF18113">
    <property type="entry name" value="Rbx_binding"/>
    <property type="match status" value="1"/>
</dbReference>
<keyword evidence="8" id="KW-0520">NAD</keyword>
<keyword evidence="6" id="KW-0274">FAD</keyword>
<keyword evidence="4" id="KW-0963">Cytoplasm</keyword>
<evidence type="ECO:0000259" key="10">
    <source>
        <dbReference type="Pfam" id="PF18113"/>
    </source>
</evidence>
<dbReference type="InterPro" id="IPR023753">
    <property type="entry name" value="FAD/NAD-binding_dom"/>
</dbReference>
<dbReference type="PANTHER" id="PTHR43429:SF3">
    <property type="entry name" value="NITRITE REDUCTASE [NAD(P)H]"/>
    <property type="match status" value="1"/>
</dbReference>
<proteinExistence type="inferred from homology"/>
<comment type="cofactor">
    <cofactor evidence="1">
        <name>FAD</name>
        <dbReference type="ChEBI" id="CHEBI:57692"/>
    </cofactor>
</comment>
<evidence type="ECO:0000256" key="7">
    <source>
        <dbReference type="ARBA" id="ARBA00023002"/>
    </source>
</evidence>
<evidence type="ECO:0000256" key="1">
    <source>
        <dbReference type="ARBA" id="ARBA00001974"/>
    </source>
</evidence>
<feature type="domain" description="FAD/NAD(P)-binding" evidence="9">
    <location>
        <begin position="5"/>
        <end position="285"/>
    </location>
</feature>
<feature type="domain" description="Rubredoxin binding" evidence="10">
    <location>
        <begin position="315"/>
        <end position="383"/>
    </location>
</feature>
<dbReference type="InterPro" id="IPR036188">
    <property type="entry name" value="FAD/NAD-bd_sf"/>
</dbReference>
<dbReference type="PRINTS" id="PR00411">
    <property type="entry name" value="PNDRDTASEI"/>
</dbReference>
<dbReference type="GO" id="GO:0005737">
    <property type="term" value="C:cytoplasm"/>
    <property type="evidence" value="ECO:0007669"/>
    <property type="project" value="UniProtKB-SubCell"/>
</dbReference>
<name>A0A1I7FQ07_9BURK</name>
<dbReference type="RefSeq" id="WP_093553411.1">
    <property type="nucleotide sequence ID" value="NZ_FPBO01000002.1"/>
</dbReference>
<sequence length="388" mass="41051">MVSPIVIIGTGLAGYSLAKELRKLDATIPIVMISRDAGDFYSKPMLSNALRAKKSAAALVLKSSAAMEEELRARILTHTEVVEIDLQARCLHLEGGMKQSYGTLVLAMGADPTRPVLEGNGGDSVLSVNDLDDFSLFEKSLAELDARGTSRDVLILGAGLIGCEFANDLLARGFHPTVVDVADRVLERLMPPQASRRLQTRLEHAGAAFRFKAAAVSVNRSAAGLAVGFSDGSSMRCDLIMSAIGLKPRIGLAAQAGLEVHRGIVTDGKLMTSDPRVFAMGDCAEVGRSVLPFVMPIMFQCRALAATLTGTPTVVKYPAMPVTVKTPACPTVVCPPPSGAEGAWQVLETEDGLEALFSDGASPDRALGFALQENSVSKRQRMAGRVAT</sequence>
<gene>
    <name evidence="11" type="ORF">SAMN05216552_1002205</name>
</gene>
<dbReference type="Proteomes" id="UP000199391">
    <property type="component" value="Unassembled WGS sequence"/>
</dbReference>
<dbReference type="SUPFAM" id="SSF51905">
    <property type="entry name" value="FAD/NAD(P)-binding domain"/>
    <property type="match status" value="1"/>
</dbReference>
<evidence type="ECO:0000256" key="3">
    <source>
        <dbReference type="ARBA" id="ARBA00006442"/>
    </source>
</evidence>
<dbReference type="AlphaFoldDB" id="A0A1I7FQ07"/>